<proteinExistence type="predicted"/>
<sequence>MTTMTTKSAIKVPKEYHCNYCDYTTCHLSHWKKHTETIKHKRQQMTTKVPKSAEKCHMCGCGKKYANRSNLHRHKSKCSYYDEDTESGTVISGINTIGGIDKDELILKLVTQQGELIDAIKKSGQGIGNGMGISGNHNNQTQNNFNINMFLNEQCKDAISIQTFANNLIKRIQTTAFQISGAPHEIVSLIKDEVKIQSQLERPLHVHKKKWYIKDEAAGWEIDDKSKAIDVVNNVARKNEHTKLDNMYPNKFPGSKDSELYLESVQKSHCDLSERDKKKAMDELEGLCEIDTTTSANITFVK</sequence>
<organism evidence="2">
    <name type="scientific">viral metagenome</name>
    <dbReference type="NCBI Taxonomy" id="1070528"/>
    <lineage>
        <taxon>unclassified sequences</taxon>
        <taxon>metagenomes</taxon>
        <taxon>organismal metagenomes</taxon>
    </lineage>
</organism>
<dbReference type="EMBL" id="MN740503">
    <property type="protein sequence ID" value="QHU30035.1"/>
    <property type="molecule type" value="Genomic_DNA"/>
</dbReference>
<evidence type="ECO:0000259" key="1">
    <source>
        <dbReference type="PROSITE" id="PS50157"/>
    </source>
</evidence>
<reference evidence="2" key="1">
    <citation type="journal article" date="2020" name="Nature">
        <title>Giant virus diversity and host interactions through global metagenomics.</title>
        <authorList>
            <person name="Schulz F."/>
            <person name="Roux S."/>
            <person name="Paez-Espino D."/>
            <person name="Jungbluth S."/>
            <person name="Walsh D.A."/>
            <person name="Denef V.J."/>
            <person name="McMahon K.D."/>
            <person name="Konstantinidis K.T."/>
            <person name="Eloe-Fadrosh E.A."/>
            <person name="Kyrpides N.C."/>
            <person name="Woyke T."/>
        </authorList>
    </citation>
    <scope>NUCLEOTIDE SEQUENCE</scope>
    <source>
        <strain evidence="2">GVMAG-M-3300027833-11</strain>
    </source>
</reference>
<name>A0A6C0LJ64_9ZZZZ</name>
<evidence type="ECO:0000313" key="2">
    <source>
        <dbReference type="EMBL" id="QHU30035.1"/>
    </source>
</evidence>
<feature type="domain" description="C2H2-type" evidence="1">
    <location>
        <begin position="54"/>
        <end position="85"/>
    </location>
</feature>
<protein>
    <recommendedName>
        <fullName evidence="1">C2H2-type domain-containing protein</fullName>
    </recommendedName>
</protein>
<accession>A0A6C0LJ64</accession>
<dbReference type="PROSITE" id="PS50157">
    <property type="entry name" value="ZINC_FINGER_C2H2_2"/>
    <property type="match status" value="1"/>
</dbReference>
<dbReference type="AlphaFoldDB" id="A0A6C0LJ64"/>
<dbReference type="InterPro" id="IPR013087">
    <property type="entry name" value="Znf_C2H2_type"/>
</dbReference>